<name>A0A7Z0EJJ6_9ACTN</name>
<proteinExistence type="predicted"/>
<reference evidence="2 3" key="1">
    <citation type="submission" date="2020-07" db="EMBL/GenBank/DDBJ databases">
        <title>Sequencing the genomes of 1000 actinobacteria strains.</title>
        <authorList>
            <person name="Klenk H.-P."/>
        </authorList>
    </citation>
    <scope>NUCLEOTIDE SEQUENCE [LARGE SCALE GENOMIC DNA]</scope>
    <source>
        <strain evidence="2 3">DSM 44442</strain>
    </source>
</reference>
<keyword evidence="3" id="KW-1185">Reference proteome</keyword>
<comment type="caution">
    <text evidence="2">The sequence shown here is derived from an EMBL/GenBank/DDBJ whole genome shotgun (WGS) entry which is preliminary data.</text>
</comment>
<feature type="signal peptide" evidence="1">
    <location>
        <begin position="1"/>
        <end position="27"/>
    </location>
</feature>
<dbReference type="Proteomes" id="UP000572051">
    <property type="component" value="Unassembled WGS sequence"/>
</dbReference>
<sequence>MKLCRAIATTFAAAAVTVLVSTGPAHAATGEVIVFTTEFEELTTYQDPASGSCRQLPPTAHVVINRTDADVYIHAGPACWGPGVTVAPDHGWHAPPSGMFSISVA</sequence>
<protein>
    <submittedName>
        <fullName evidence="2">Uncharacterized protein</fullName>
    </submittedName>
</protein>
<keyword evidence="1" id="KW-0732">Signal</keyword>
<organism evidence="2 3">
    <name type="scientific">Nocardiopsis aegyptia</name>
    <dbReference type="NCBI Taxonomy" id="220378"/>
    <lineage>
        <taxon>Bacteria</taxon>
        <taxon>Bacillati</taxon>
        <taxon>Actinomycetota</taxon>
        <taxon>Actinomycetes</taxon>
        <taxon>Streptosporangiales</taxon>
        <taxon>Nocardiopsidaceae</taxon>
        <taxon>Nocardiopsis</taxon>
    </lineage>
</organism>
<dbReference type="AlphaFoldDB" id="A0A7Z0EJJ6"/>
<evidence type="ECO:0000313" key="2">
    <source>
        <dbReference type="EMBL" id="NYJ33191.1"/>
    </source>
</evidence>
<gene>
    <name evidence="2" type="ORF">HNR10_001072</name>
</gene>
<dbReference type="RefSeq" id="WP_179821284.1">
    <property type="nucleotide sequence ID" value="NZ_JACCFS010000001.1"/>
</dbReference>
<dbReference type="EMBL" id="JACCFS010000001">
    <property type="protein sequence ID" value="NYJ33191.1"/>
    <property type="molecule type" value="Genomic_DNA"/>
</dbReference>
<accession>A0A7Z0EJJ6</accession>
<evidence type="ECO:0000256" key="1">
    <source>
        <dbReference type="SAM" id="SignalP"/>
    </source>
</evidence>
<evidence type="ECO:0000313" key="3">
    <source>
        <dbReference type="Proteomes" id="UP000572051"/>
    </source>
</evidence>
<feature type="chain" id="PRO_5031049917" evidence="1">
    <location>
        <begin position="28"/>
        <end position="105"/>
    </location>
</feature>